<dbReference type="EMBL" id="GBRH01224995">
    <property type="protein sequence ID" value="JAD72900.1"/>
    <property type="molecule type" value="Transcribed_RNA"/>
</dbReference>
<dbReference type="AlphaFoldDB" id="A0A0A9CHN2"/>
<reference evidence="2" key="2">
    <citation type="journal article" date="2015" name="Data Brief">
        <title>Shoot transcriptome of the giant reed, Arundo donax.</title>
        <authorList>
            <person name="Barrero R.A."/>
            <person name="Guerrero F.D."/>
            <person name="Moolhuijzen P."/>
            <person name="Goolsby J.A."/>
            <person name="Tidwell J."/>
            <person name="Bellgard S.E."/>
            <person name="Bellgard M.I."/>
        </authorList>
    </citation>
    <scope>NUCLEOTIDE SEQUENCE</scope>
    <source>
        <tissue evidence="2">Shoot tissue taken approximately 20 cm above the soil surface</tissue>
    </source>
</reference>
<name>A0A0A9CHN2_ARUDO</name>
<accession>A0A0A9CHN2</accession>
<reference evidence="2" key="1">
    <citation type="submission" date="2014-09" db="EMBL/GenBank/DDBJ databases">
        <authorList>
            <person name="Magalhaes I.L.F."/>
            <person name="Oliveira U."/>
            <person name="Santos F.R."/>
            <person name="Vidigal T.H.D.A."/>
            <person name="Brescovit A.D."/>
            <person name="Santos A.J."/>
        </authorList>
    </citation>
    <scope>NUCLEOTIDE SEQUENCE</scope>
    <source>
        <tissue evidence="2">Shoot tissue taken approximately 20 cm above the soil surface</tissue>
    </source>
</reference>
<feature type="region of interest" description="Disordered" evidence="1">
    <location>
        <begin position="1"/>
        <end position="22"/>
    </location>
</feature>
<evidence type="ECO:0000313" key="2">
    <source>
        <dbReference type="EMBL" id="JAD72900.1"/>
    </source>
</evidence>
<protein>
    <submittedName>
        <fullName evidence="2">Uncharacterized protein</fullName>
    </submittedName>
</protein>
<proteinExistence type="predicted"/>
<evidence type="ECO:0000256" key="1">
    <source>
        <dbReference type="SAM" id="MobiDB-lite"/>
    </source>
</evidence>
<sequence>MSKQDGVGFMNSSADSMHWLTL</sequence>
<organism evidence="2">
    <name type="scientific">Arundo donax</name>
    <name type="common">Giant reed</name>
    <name type="synonym">Donax arundinaceus</name>
    <dbReference type="NCBI Taxonomy" id="35708"/>
    <lineage>
        <taxon>Eukaryota</taxon>
        <taxon>Viridiplantae</taxon>
        <taxon>Streptophyta</taxon>
        <taxon>Embryophyta</taxon>
        <taxon>Tracheophyta</taxon>
        <taxon>Spermatophyta</taxon>
        <taxon>Magnoliopsida</taxon>
        <taxon>Liliopsida</taxon>
        <taxon>Poales</taxon>
        <taxon>Poaceae</taxon>
        <taxon>PACMAD clade</taxon>
        <taxon>Arundinoideae</taxon>
        <taxon>Arundineae</taxon>
        <taxon>Arundo</taxon>
    </lineage>
</organism>